<feature type="transmembrane region" description="Helical" evidence="1">
    <location>
        <begin position="6"/>
        <end position="24"/>
    </location>
</feature>
<evidence type="ECO:0000313" key="2">
    <source>
        <dbReference type="EMBL" id="KRO37158.1"/>
    </source>
</evidence>
<dbReference type="AlphaFoldDB" id="A0A0R2PH18"/>
<evidence type="ECO:0008006" key="4">
    <source>
        <dbReference type="Google" id="ProtNLM"/>
    </source>
</evidence>
<comment type="caution">
    <text evidence="2">The sequence shown here is derived from an EMBL/GenBank/DDBJ whole genome shotgun (WGS) entry which is preliminary data.</text>
</comment>
<name>A0A0R2PH18_9ACTN</name>
<proteinExistence type="predicted"/>
<evidence type="ECO:0000313" key="3">
    <source>
        <dbReference type="Proteomes" id="UP000052955"/>
    </source>
</evidence>
<sequence length="111" mass="11464">MKVLGASVLIAESMTLGFAILLAMKDHSQAAIIYGCVVSFLLFVSAGLVRLPGGFVIGSLMQIAMIAFGFVEPSFFIIGVVLIGLWVAAIVVGRKGEAARAALLAAAAKKP</sequence>
<evidence type="ECO:0000256" key="1">
    <source>
        <dbReference type="SAM" id="Phobius"/>
    </source>
</evidence>
<organism evidence="2 3">
    <name type="scientific">Actinobacteria bacterium BACL15 MAG-120823-bin78</name>
    <dbReference type="NCBI Taxonomy" id="1655563"/>
    <lineage>
        <taxon>Bacteria</taxon>
        <taxon>Bacillati</taxon>
        <taxon>Actinomycetota</taxon>
        <taxon>Actinomycetes</taxon>
        <taxon>Actinomycetes incertae sedis</taxon>
        <taxon>ac1 cluster</taxon>
    </lineage>
</organism>
<gene>
    <name evidence="2" type="ORF">ABR55_02500</name>
</gene>
<feature type="transmembrane region" description="Helical" evidence="1">
    <location>
        <begin position="31"/>
        <end position="51"/>
    </location>
</feature>
<dbReference type="EMBL" id="LIAN01000133">
    <property type="protein sequence ID" value="KRO37158.1"/>
    <property type="molecule type" value="Genomic_DNA"/>
</dbReference>
<reference evidence="2 3" key="1">
    <citation type="submission" date="2015-10" db="EMBL/GenBank/DDBJ databases">
        <title>Metagenome-Assembled Genomes uncover a global brackish microbiome.</title>
        <authorList>
            <person name="Hugerth L.W."/>
            <person name="Larsson J."/>
            <person name="Alneberg J."/>
            <person name="Lindh M.V."/>
            <person name="Legrand C."/>
            <person name="Pinhassi J."/>
            <person name="Andersson A.F."/>
        </authorList>
    </citation>
    <scope>NUCLEOTIDE SEQUENCE [LARGE SCALE GENOMIC DNA]</scope>
    <source>
        <strain evidence="2">BACL15 MAG-120823-bin78</strain>
    </source>
</reference>
<dbReference type="Proteomes" id="UP000052955">
    <property type="component" value="Unassembled WGS sequence"/>
</dbReference>
<keyword evidence="1" id="KW-0472">Membrane</keyword>
<accession>A0A0R2PH18</accession>
<keyword evidence="1" id="KW-0812">Transmembrane</keyword>
<dbReference type="InterPro" id="IPR025327">
    <property type="entry name" value="DUF4233"/>
</dbReference>
<protein>
    <recommendedName>
        <fullName evidence="4">DUF4233 domain-containing protein</fullName>
    </recommendedName>
</protein>
<keyword evidence="1" id="KW-1133">Transmembrane helix</keyword>
<dbReference type="Pfam" id="PF14017">
    <property type="entry name" value="DUF4233"/>
    <property type="match status" value="1"/>
</dbReference>
<feature type="transmembrane region" description="Helical" evidence="1">
    <location>
        <begin position="63"/>
        <end position="92"/>
    </location>
</feature>